<name>A0ABY4ARZ1_9MICO</name>
<evidence type="ECO:0000259" key="2">
    <source>
        <dbReference type="Pfam" id="PF08840"/>
    </source>
</evidence>
<evidence type="ECO:0000313" key="3">
    <source>
        <dbReference type="EMBL" id="UOE25574.1"/>
    </source>
</evidence>
<dbReference type="Pfam" id="PF07920">
    <property type="entry name" value="DUF1684"/>
    <property type="match status" value="1"/>
</dbReference>
<dbReference type="Pfam" id="PF04775">
    <property type="entry name" value="Bile_Hydr_Trans"/>
    <property type="match status" value="1"/>
</dbReference>
<dbReference type="InterPro" id="IPR012467">
    <property type="entry name" value="DUF1684"/>
</dbReference>
<gene>
    <name evidence="3" type="ORF">MTP13_14745</name>
</gene>
<reference evidence="3 4" key="1">
    <citation type="submission" date="2022-03" db="EMBL/GenBank/DDBJ databases">
        <title>Agromyces sp. isolated from the gut of P. brevitarsis seulensis larvae.</title>
        <authorList>
            <person name="Won M."/>
            <person name="Kwon S.-W."/>
        </authorList>
    </citation>
    <scope>NUCLEOTIDE SEQUENCE [LARGE SCALE GENOMIC DNA]</scope>
    <source>
        <strain evidence="3 4">KACC 16215</strain>
    </source>
</reference>
<dbReference type="Pfam" id="PF08840">
    <property type="entry name" value="BAAT_C"/>
    <property type="match status" value="1"/>
</dbReference>
<proteinExistence type="predicted"/>
<dbReference type="InterPro" id="IPR006862">
    <property type="entry name" value="Thio_Ohase/aa_AcTrfase"/>
</dbReference>
<protein>
    <submittedName>
        <fullName evidence="3">DUF1684 domain-containing protein</fullName>
    </submittedName>
</protein>
<dbReference type="PANTHER" id="PTHR10824">
    <property type="entry name" value="ACYL-COENZYME A THIOESTERASE-RELATED"/>
    <property type="match status" value="1"/>
</dbReference>
<organism evidence="3 4">
    <name type="scientific">Agromyces soli</name>
    <dbReference type="NCBI Taxonomy" id="659012"/>
    <lineage>
        <taxon>Bacteria</taxon>
        <taxon>Bacillati</taxon>
        <taxon>Actinomycetota</taxon>
        <taxon>Actinomycetes</taxon>
        <taxon>Micrococcales</taxon>
        <taxon>Microbacteriaceae</taxon>
        <taxon>Agromyces</taxon>
    </lineage>
</organism>
<dbReference type="RefSeq" id="WP_243568446.1">
    <property type="nucleotide sequence ID" value="NZ_BAAARD010000007.1"/>
</dbReference>
<keyword evidence="4" id="KW-1185">Reference proteome</keyword>
<dbReference type="Proteomes" id="UP000831304">
    <property type="component" value="Chromosome"/>
</dbReference>
<dbReference type="Gene3D" id="3.40.50.1820">
    <property type="entry name" value="alpha/beta hydrolase"/>
    <property type="match status" value="1"/>
</dbReference>
<dbReference type="InterPro" id="IPR042490">
    <property type="entry name" value="Thio_Ohase/BAAT_N"/>
</dbReference>
<dbReference type="InterPro" id="IPR014940">
    <property type="entry name" value="BAAT_C"/>
</dbReference>
<evidence type="ECO:0000259" key="1">
    <source>
        <dbReference type="Pfam" id="PF04775"/>
    </source>
</evidence>
<dbReference type="Gene3D" id="2.60.40.2240">
    <property type="entry name" value="Acyl-CoA thioester hydrolase/BAAT N-terminal domain"/>
    <property type="match status" value="1"/>
</dbReference>
<dbReference type="PANTHER" id="PTHR10824:SF4">
    <property type="entry name" value="ACYL-COENZYME A THIOESTERASE 1-LIKE"/>
    <property type="match status" value="1"/>
</dbReference>
<feature type="domain" description="Acyl-CoA thioester hydrolase/bile acid-CoA amino acid N-acetyltransferase" evidence="1">
    <location>
        <begin position="21"/>
        <end position="149"/>
    </location>
</feature>
<feature type="domain" description="BAAT/Acyl-CoA thioester hydrolase C-terminal" evidence="2">
    <location>
        <begin position="213"/>
        <end position="440"/>
    </location>
</feature>
<dbReference type="EMBL" id="CP094533">
    <property type="protein sequence ID" value="UOE25574.1"/>
    <property type="molecule type" value="Genomic_DNA"/>
</dbReference>
<dbReference type="SUPFAM" id="SSF53474">
    <property type="entry name" value="alpha/beta-Hydrolases"/>
    <property type="match status" value="1"/>
</dbReference>
<accession>A0ABY4ARZ1</accession>
<sequence length="748" mass="80516">MSGALELRVDPPVAPLWQRRAITVRGAAPGALVTIRATTRRSGGDWAAQASYLADADGRIDLDRDAPVSGDVRTADAMGLCWAQRREPGTSGPAEPLDVAEPLVTRLHAREEPGTGLPELGDTGAGGAEAHAELVQQLLVPGVERREVRRDGLVGTLFRPAGPGPFPTAIVLNGSGGGINEARAAQYAARGIQALALGYFRGPGLPDFLSRTPLEYFERAIAFVRDELDPAGGAPIVTGQSRGGELSLLLAATFPDRILAIAGFVPGAYVFGAQGAADPADGWDGPSWTHGGQPLEHLWHDNAEVDWQPWNDEPPPTRHADVYVDGLRDRRLALASRIPIERFAGPVACVSGLDDRAWPSSGGSRMALASLARHGHRAERLHLDYEDAGHGIGLPHLPSTDIERVHPVSGVRYSNGGTPRGNARASADSFEQICAFIHRAAAARPRTTTREGTTPMPAIEHLEGQWREWRHARVAELGRPYGWTALVAQYWLTDASRGETFELLPGTWSVEHGRIVYTPPVEGPNLVVDGEHPSGPVEIRPGRNQTYGHGTSAPVYFGRSEVETIVRTSDGGDPLYAIRVRDPEASAGVDLSGLTAYDYDPAWRLPASFTPAAREDVEQPTVESGVRETTARIGTLRFEFEGRGYELAIIGKDTAHGVQPVAHLRDLTSGRTTYGAGRVVELQFADEAGERIDVIDFNYLHALPCAFTNFVTCPVVPQQNHLDFEVLAGEQRPVTDIARVLTFEAPAA</sequence>
<evidence type="ECO:0000313" key="4">
    <source>
        <dbReference type="Proteomes" id="UP000831304"/>
    </source>
</evidence>
<dbReference type="InterPro" id="IPR029058">
    <property type="entry name" value="AB_hydrolase_fold"/>
</dbReference>